<dbReference type="RefSeq" id="XP_066008698.1">
    <property type="nucleotide sequence ID" value="XM_066152045.1"/>
</dbReference>
<reference evidence="2 3" key="1">
    <citation type="submission" date="2012-08" db="EMBL/GenBank/DDBJ databases">
        <authorList>
            <person name="Gan P.H.P."/>
            <person name="Ikeda K."/>
            <person name="Irieda H."/>
            <person name="Narusaka M."/>
            <person name="O'Connell R.J."/>
            <person name="Narusaka Y."/>
            <person name="Takano Y."/>
            <person name="Kubo Y."/>
            <person name="Shirasu K."/>
        </authorList>
    </citation>
    <scope>NUCLEOTIDE SEQUENCE [LARGE SCALE GENOMIC DNA]</scope>
    <source>
        <strain evidence="2 3">Nara gc5</strain>
    </source>
</reference>
<dbReference type="EMBL" id="ANPB02000004">
    <property type="protein sequence ID" value="KAF4484400.1"/>
    <property type="molecule type" value="Genomic_DNA"/>
</dbReference>
<proteinExistence type="predicted"/>
<accession>A0A7J6J3I7</accession>
<dbReference type="InParanoid" id="A0A7J6J3I7"/>
<keyword evidence="3" id="KW-1185">Reference proteome</keyword>
<reference evidence="2 3" key="2">
    <citation type="submission" date="2020-04" db="EMBL/GenBank/DDBJ databases">
        <title>Genome sequencing and assembly of multiple isolates from the Colletotrichum gloeosporioides species complex.</title>
        <authorList>
            <person name="Gan P."/>
            <person name="Shirasu K."/>
        </authorList>
    </citation>
    <scope>NUCLEOTIDE SEQUENCE [LARGE SCALE GENOMIC DNA]</scope>
    <source>
        <strain evidence="2 3">Nara gc5</strain>
    </source>
</reference>
<dbReference type="OrthoDB" id="4833247at2759"/>
<comment type="caution">
    <text evidence="2">The sequence shown here is derived from an EMBL/GenBank/DDBJ whole genome shotgun (WGS) entry which is preliminary data.</text>
</comment>
<dbReference type="GeneID" id="43612724"/>
<evidence type="ECO:0000313" key="3">
    <source>
        <dbReference type="Proteomes" id="UP000011096"/>
    </source>
</evidence>
<organism evidence="2 3">
    <name type="scientific">Colletotrichum fructicola (strain Nara gc5)</name>
    <name type="common">Anthracnose fungus</name>
    <name type="synonym">Colletotrichum gloeosporioides (strain Nara gc5)</name>
    <dbReference type="NCBI Taxonomy" id="1213859"/>
    <lineage>
        <taxon>Eukaryota</taxon>
        <taxon>Fungi</taxon>
        <taxon>Dikarya</taxon>
        <taxon>Ascomycota</taxon>
        <taxon>Pezizomycotina</taxon>
        <taxon>Sordariomycetes</taxon>
        <taxon>Hypocreomycetidae</taxon>
        <taxon>Glomerellales</taxon>
        <taxon>Glomerellaceae</taxon>
        <taxon>Colletotrichum</taxon>
        <taxon>Colletotrichum gloeosporioides species complex</taxon>
    </lineage>
</organism>
<evidence type="ECO:0000256" key="1">
    <source>
        <dbReference type="SAM" id="MobiDB-lite"/>
    </source>
</evidence>
<feature type="region of interest" description="Disordered" evidence="1">
    <location>
        <begin position="157"/>
        <end position="213"/>
    </location>
</feature>
<dbReference type="Proteomes" id="UP000011096">
    <property type="component" value="Unassembled WGS sequence"/>
</dbReference>
<evidence type="ECO:0000313" key="2">
    <source>
        <dbReference type="EMBL" id="KAF4484400.1"/>
    </source>
</evidence>
<name>A0A7J6J3I7_COLFN</name>
<protein>
    <submittedName>
        <fullName evidence="2">Uncharacterized protein</fullName>
    </submittedName>
</protein>
<dbReference type="AlphaFoldDB" id="A0A7J6J3I7"/>
<feature type="compositionally biased region" description="Basic residues" evidence="1">
    <location>
        <begin position="187"/>
        <end position="213"/>
    </location>
</feature>
<gene>
    <name evidence="2" type="ORF">CGGC5_v008640</name>
</gene>
<sequence length="213" mass="23522">MAEVEGAVEDPTSLVQSMLRSICTNMEVRCAREVIPEVHSPHVFTVEFLQPLYLICAFLDISPEGKQLGDTVMTQLTCLVVWHGILMEAANLLAFGSGSRAHSTGCPGSIFGKANNRIKPIGWKHFSSSVPAPSQRELPFLAAADDEVLGARVAKSTSDYEEDGLDAGSPDDQVRPLPNMTVLAQTNRKKTKKQRAKAARERKRRREHNKQRL</sequence>